<dbReference type="STRING" id="1678637.AC230_01960"/>
<gene>
    <name evidence="2" type="ORF">AC230_01960</name>
</gene>
<accession>A0A0K9XK39</accession>
<comment type="caution">
    <text evidence="2">The sequence shown here is derived from an EMBL/GenBank/DDBJ whole genome shotgun (WGS) entry which is preliminary data.</text>
</comment>
<keyword evidence="3" id="KW-1185">Reference proteome</keyword>
<dbReference type="PATRIC" id="fig|1678637.3.peg.418"/>
<protein>
    <submittedName>
        <fullName evidence="2">Uncharacterized protein</fullName>
    </submittedName>
</protein>
<reference evidence="3" key="1">
    <citation type="submission" date="2015-07" db="EMBL/GenBank/DDBJ databases">
        <title>Draft genome sequence of Streptomyces sp. CMAA 1322, a bacterium isolated from Caatinga biome, from dry forest semiarid of Brazil.</title>
        <authorList>
            <person name="Santos S.N."/>
            <person name="Gacesa R."/>
            <person name="Taketani R.G."/>
            <person name="Long P.F."/>
            <person name="Melo I.S."/>
        </authorList>
    </citation>
    <scope>NUCLEOTIDE SEQUENCE [LARGE SCALE GENOMIC DNA]</scope>
    <source>
        <strain evidence="3">CMAA 1322</strain>
    </source>
</reference>
<feature type="region of interest" description="Disordered" evidence="1">
    <location>
        <begin position="141"/>
        <end position="160"/>
    </location>
</feature>
<dbReference type="AlphaFoldDB" id="A0A0K9XK39"/>
<dbReference type="Pfam" id="PF19751">
    <property type="entry name" value="DUF6238"/>
    <property type="match status" value="1"/>
</dbReference>
<evidence type="ECO:0000313" key="2">
    <source>
        <dbReference type="EMBL" id="KNB53461.1"/>
    </source>
</evidence>
<dbReference type="InterPro" id="IPR046205">
    <property type="entry name" value="DUF6238"/>
</dbReference>
<organism evidence="2 3">
    <name type="scientific">Streptomyces caatingaensis</name>
    <dbReference type="NCBI Taxonomy" id="1678637"/>
    <lineage>
        <taxon>Bacteria</taxon>
        <taxon>Bacillati</taxon>
        <taxon>Actinomycetota</taxon>
        <taxon>Actinomycetes</taxon>
        <taxon>Kitasatosporales</taxon>
        <taxon>Streptomycetaceae</taxon>
        <taxon>Streptomyces</taxon>
    </lineage>
</organism>
<dbReference type="EMBL" id="LFXA01000002">
    <property type="protein sequence ID" value="KNB53461.1"/>
    <property type="molecule type" value="Genomic_DNA"/>
</dbReference>
<evidence type="ECO:0000256" key="1">
    <source>
        <dbReference type="SAM" id="MobiDB-lite"/>
    </source>
</evidence>
<evidence type="ECO:0000313" key="3">
    <source>
        <dbReference type="Proteomes" id="UP000037288"/>
    </source>
</evidence>
<proteinExistence type="predicted"/>
<name>A0A0K9XK39_9ACTN</name>
<dbReference type="Proteomes" id="UP000037288">
    <property type="component" value="Unassembled WGS sequence"/>
</dbReference>
<dbReference type="RefSeq" id="WP_049714167.1">
    <property type="nucleotide sequence ID" value="NZ_LFXA01000002.1"/>
</dbReference>
<sequence length="160" mass="17462">MTPPSPLTSNEPLAYLTAATAGIRHHTRATTSPPGSRPATRAQVDALHAHLTALHALLGRLAEQTRSERPAQSSHFATARTRLWQAGEHLHDAFHQAPRTPAPAPDTPQDDTCQQDIDPTGPPFLTICLRHLRTSTLVRHETTPADLHSPLHGHARHRTS</sequence>
<dbReference type="OrthoDB" id="4180393at2"/>
<feature type="compositionally biased region" description="Basic residues" evidence="1">
    <location>
        <begin position="151"/>
        <end position="160"/>
    </location>
</feature>